<proteinExistence type="predicted"/>
<comment type="caution">
    <text evidence="2">The sequence shown here is derived from an EMBL/GenBank/DDBJ whole genome shotgun (WGS) entry which is preliminary data.</text>
</comment>
<accession>A0A109KVY9</accession>
<dbReference type="Gene3D" id="3.30.450.40">
    <property type="match status" value="1"/>
</dbReference>
<dbReference type="Pfam" id="PF02954">
    <property type="entry name" value="HTH_8"/>
    <property type="match status" value="1"/>
</dbReference>
<name>A0A109KVY9_PSEFL</name>
<dbReference type="RefSeq" id="WP_060766016.1">
    <property type="nucleotide sequence ID" value="NZ_LCYC01000039.1"/>
</dbReference>
<reference evidence="2 3" key="1">
    <citation type="submission" date="2015-05" db="EMBL/GenBank/DDBJ databases">
        <title>A genomic and transcriptomic approach to investigate the blue pigment phenotype in Pseudomonas fluorescens.</title>
        <authorList>
            <person name="Andreani N.A."/>
            <person name="Cardazzo B."/>
        </authorList>
    </citation>
    <scope>NUCLEOTIDE SEQUENCE [LARGE SCALE GENOMIC DNA]</scope>
    <source>
        <strain evidence="2 3">Ps_40</strain>
    </source>
</reference>
<organism evidence="2 3">
    <name type="scientific">Pseudomonas fluorescens</name>
    <dbReference type="NCBI Taxonomy" id="294"/>
    <lineage>
        <taxon>Bacteria</taxon>
        <taxon>Pseudomonadati</taxon>
        <taxon>Pseudomonadota</taxon>
        <taxon>Gammaproteobacteria</taxon>
        <taxon>Pseudomonadales</taxon>
        <taxon>Pseudomonadaceae</taxon>
        <taxon>Pseudomonas</taxon>
    </lineage>
</organism>
<feature type="domain" description="DNA binding HTH" evidence="1">
    <location>
        <begin position="312"/>
        <end position="350"/>
    </location>
</feature>
<evidence type="ECO:0000313" key="2">
    <source>
        <dbReference type="EMBL" id="KWV76335.1"/>
    </source>
</evidence>
<dbReference type="InterPro" id="IPR002197">
    <property type="entry name" value="HTH_Fis"/>
</dbReference>
<dbReference type="Proteomes" id="UP000063434">
    <property type="component" value="Unassembled WGS sequence"/>
</dbReference>
<dbReference type="AlphaFoldDB" id="A0A109KVY9"/>
<evidence type="ECO:0000259" key="1">
    <source>
        <dbReference type="Pfam" id="PF02954"/>
    </source>
</evidence>
<evidence type="ECO:0000313" key="3">
    <source>
        <dbReference type="Proteomes" id="UP000063434"/>
    </source>
</evidence>
<dbReference type="InterPro" id="IPR029016">
    <property type="entry name" value="GAF-like_dom_sf"/>
</dbReference>
<dbReference type="GO" id="GO:0043565">
    <property type="term" value="F:sequence-specific DNA binding"/>
    <property type="evidence" value="ECO:0007669"/>
    <property type="project" value="InterPro"/>
</dbReference>
<gene>
    <name evidence="2" type="primary">acoR_3</name>
    <name evidence="2" type="ORF">PFL603g_02675</name>
</gene>
<protein>
    <submittedName>
        <fullName evidence="2">Acetoin catabolism regulatory protein</fullName>
    </submittedName>
</protein>
<dbReference type="EMBL" id="LCYC01000039">
    <property type="protein sequence ID" value="KWV76335.1"/>
    <property type="molecule type" value="Genomic_DNA"/>
</dbReference>
<dbReference type="Gene3D" id="1.10.10.60">
    <property type="entry name" value="Homeodomain-like"/>
    <property type="match status" value="1"/>
</dbReference>
<sequence>MHHDRARQGDYDERLITSKLAVLDGIPDADPAIPAYLLQSWARSVAFGIRNDARLLQSANFPQYVIDEQDRWLSEVVGEEIDSIWDSFGGEHWAVYCINAQALIIRARHGTNPASRAFALHVGRRIQERDIGTTAPACVLSEQRAITLIGSEHYLDEFANLFCCAVPVWGPWGSLVGVLNITGSEEFKSRLVEQKLSAAAVKIENRLFMDAHRGNRIVRIHFDESFVETQLAGLLAVNEYGDILSATRKALEMLDHIDLFNTRRQMTDLFVDDLSEGGGGRVKTRLKNGIAFYLDEPMHAAQAPSSGFKGSLRAVSSQYAEQMLQEANGNVSLAARRLGVSRTTLYRALNQRVSV</sequence>
<dbReference type="PATRIC" id="fig|294.195.peg.2858"/>
<dbReference type="SUPFAM" id="SSF46689">
    <property type="entry name" value="Homeodomain-like"/>
    <property type="match status" value="1"/>
</dbReference>
<dbReference type="InterPro" id="IPR009057">
    <property type="entry name" value="Homeodomain-like_sf"/>
</dbReference>